<proteinExistence type="predicted"/>
<evidence type="ECO:0000313" key="1">
    <source>
        <dbReference type="EMBL" id="PKA65360.1"/>
    </source>
</evidence>
<evidence type="ECO:0000313" key="2">
    <source>
        <dbReference type="Proteomes" id="UP000236161"/>
    </source>
</evidence>
<gene>
    <name evidence="1" type="ORF">AXF42_Ash005694</name>
</gene>
<accession>A0A2I0BC45</accession>
<organism evidence="1 2">
    <name type="scientific">Apostasia shenzhenica</name>
    <dbReference type="NCBI Taxonomy" id="1088818"/>
    <lineage>
        <taxon>Eukaryota</taxon>
        <taxon>Viridiplantae</taxon>
        <taxon>Streptophyta</taxon>
        <taxon>Embryophyta</taxon>
        <taxon>Tracheophyta</taxon>
        <taxon>Spermatophyta</taxon>
        <taxon>Magnoliopsida</taxon>
        <taxon>Liliopsida</taxon>
        <taxon>Asparagales</taxon>
        <taxon>Orchidaceae</taxon>
        <taxon>Apostasioideae</taxon>
        <taxon>Apostasia</taxon>
    </lineage>
</organism>
<dbReference type="EMBL" id="KZ451895">
    <property type="protein sequence ID" value="PKA65360.1"/>
    <property type="molecule type" value="Genomic_DNA"/>
</dbReference>
<dbReference type="AlphaFoldDB" id="A0A2I0BC45"/>
<keyword evidence="2" id="KW-1185">Reference proteome</keyword>
<dbReference type="Proteomes" id="UP000236161">
    <property type="component" value="Unassembled WGS sequence"/>
</dbReference>
<name>A0A2I0BC45_9ASPA</name>
<sequence>MLQPLQVPIRREDQEATCFTYYYRSSLRPTEMGPPAWAQLQMCIPLQKISTVPYKYL</sequence>
<reference evidence="1 2" key="1">
    <citation type="journal article" date="2017" name="Nature">
        <title>The Apostasia genome and the evolution of orchids.</title>
        <authorList>
            <person name="Zhang G.Q."/>
            <person name="Liu K.W."/>
            <person name="Li Z."/>
            <person name="Lohaus R."/>
            <person name="Hsiao Y.Y."/>
            <person name="Niu S.C."/>
            <person name="Wang J.Y."/>
            <person name="Lin Y.C."/>
            <person name="Xu Q."/>
            <person name="Chen L.J."/>
            <person name="Yoshida K."/>
            <person name="Fujiwara S."/>
            <person name="Wang Z.W."/>
            <person name="Zhang Y.Q."/>
            <person name="Mitsuda N."/>
            <person name="Wang M."/>
            <person name="Liu G.H."/>
            <person name="Pecoraro L."/>
            <person name="Huang H.X."/>
            <person name="Xiao X.J."/>
            <person name="Lin M."/>
            <person name="Wu X.Y."/>
            <person name="Wu W.L."/>
            <person name="Chen Y.Y."/>
            <person name="Chang S.B."/>
            <person name="Sakamoto S."/>
            <person name="Ohme-Takagi M."/>
            <person name="Yagi M."/>
            <person name="Zeng S.J."/>
            <person name="Shen C.Y."/>
            <person name="Yeh C.M."/>
            <person name="Luo Y.B."/>
            <person name="Tsai W.C."/>
            <person name="Van de Peer Y."/>
            <person name="Liu Z.J."/>
        </authorList>
    </citation>
    <scope>NUCLEOTIDE SEQUENCE [LARGE SCALE GENOMIC DNA]</scope>
    <source>
        <strain evidence="2">cv. Shenzhen</strain>
        <tissue evidence="1">Stem</tissue>
    </source>
</reference>
<protein>
    <submittedName>
        <fullName evidence="1">Uncharacterized protein</fullName>
    </submittedName>
</protein>